<dbReference type="Proteomes" id="UP000799772">
    <property type="component" value="Unassembled WGS sequence"/>
</dbReference>
<reference evidence="7" key="1">
    <citation type="journal article" date="2020" name="Stud. Mycol.">
        <title>101 Dothideomycetes genomes: a test case for predicting lifestyles and emergence of pathogens.</title>
        <authorList>
            <person name="Haridas S."/>
            <person name="Albert R."/>
            <person name="Binder M."/>
            <person name="Bloem J."/>
            <person name="Labutti K."/>
            <person name="Salamov A."/>
            <person name="Andreopoulos B."/>
            <person name="Baker S."/>
            <person name="Barry K."/>
            <person name="Bills G."/>
            <person name="Bluhm B."/>
            <person name="Cannon C."/>
            <person name="Castanera R."/>
            <person name="Culley D."/>
            <person name="Daum C."/>
            <person name="Ezra D."/>
            <person name="Gonzalez J."/>
            <person name="Henrissat B."/>
            <person name="Kuo A."/>
            <person name="Liang C."/>
            <person name="Lipzen A."/>
            <person name="Lutzoni F."/>
            <person name="Magnuson J."/>
            <person name="Mondo S."/>
            <person name="Nolan M."/>
            <person name="Ohm R."/>
            <person name="Pangilinan J."/>
            <person name="Park H.-J."/>
            <person name="Ramirez L."/>
            <person name="Alfaro M."/>
            <person name="Sun H."/>
            <person name="Tritt A."/>
            <person name="Yoshinaga Y."/>
            <person name="Zwiers L.-H."/>
            <person name="Turgeon B."/>
            <person name="Goodwin S."/>
            <person name="Spatafora J."/>
            <person name="Crous P."/>
            <person name="Grigoriev I."/>
        </authorList>
    </citation>
    <scope>NUCLEOTIDE SEQUENCE</scope>
    <source>
        <strain evidence="7">CBS 133067</strain>
    </source>
</reference>
<comment type="caution">
    <text evidence="7">The sequence shown here is derived from an EMBL/GenBank/DDBJ whole genome shotgun (WGS) entry which is preliminary data.</text>
</comment>
<feature type="region of interest" description="Disordered" evidence="3">
    <location>
        <begin position="672"/>
        <end position="850"/>
    </location>
</feature>
<accession>A0A9P4M8N9</accession>
<feature type="region of interest" description="Disordered" evidence="3">
    <location>
        <begin position="161"/>
        <end position="200"/>
    </location>
</feature>
<dbReference type="PANTHER" id="PTHR23065">
    <property type="entry name" value="PROLINE-SERINE-THREONINE PHOSPHATASE INTERACTING PROTEIN 1"/>
    <property type="match status" value="1"/>
</dbReference>
<dbReference type="PROSITE" id="PS50238">
    <property type="entry name" value="RHOGAP"/>
    <property type="match status" value="1"/>
</dbReference>
<feature type="domain" description="F-BAR" evidence="6">
    <location>
        <begin position="1"/>
        <end position="434"/>
    </location>
</feature>
<dbReference type="Pfam" id="PF00611">
    <property type="entry name" value="FCH"/>
    <property type="match status" value="1"/>
</dbReference>
<keyword evidence="1 2" id="KW-0175">Coiled coil</keyword>
<dbReference type="PROSITE" id="PS51741">
    <property type="entry name" value="F_BAR"/>
    <property type="match status" value="1"/>
</dbReference>
<evidence type="ECO:0000259" key="6">
    <source>
        <dbReference type="PROSITE" id="PS51741"/>
    </source>
</evidence>
<dbReference type="InterPro" id="IPR001060">
    <property type="entry name" value="FCH_dom"/>
</dbReference>
<dbReference type="Pfam" id="PF00610">
    <property type="entry name" value="DEP"/>
    <property type="match status" value="1"/>
</dbReference>
<dbReference type="InterPro" id="IPR000198">
    <property type="entry name" value="RhoGAP_dom"/>
</dbReference>
<protein>
    <recommendedName>
        <fullName evidence="9">Rho-GTPase-activating protein 8</fullName>
    </recommendedName>
</protein>
<dbReference type="Gene3D" id="1.10.555.10">
    <property type="entry name" value="Rho GTPase activation protein"/>
    <property type="match status" value="1"/>
</dbReference>
<feature type="domain" description="Rho-GAP" evidence="5">
    <location>
        <begin position="468"/>
        <end position="666"/>
    </location>
</feature>
<evidence type="ECO:0000256" key="1">
    <source>
        <dbReference type="PROSITE-ProRule" id="PRU01077"/>
    </source>
</evidence>
<evidence type="ECO:0000313" key="8">
    <source>
        <dbReference type="Proteomes" id="UP000799772"/>
    </source>
</evidence>
<dbReference type="GO" id="GO:0007010">
    <property type="term" value="P:cytoskeleton organization"/>
    <property type="evidence" value="ECO:0007669"/>
    <property type="project" value="TreeGrafter"/>
</dbReference>
<dbReference type="GO" id="GO:0000935">
    <property type="term" value="C:division septum"/>
    <property type="evidence" value="ECO:0007669"/>
    <property type="project" value="TreeGrafter"/>
</dbReference>
<dbReference type="GO" id="GO:0005737">
    <property type="term" value="C:cytoplasm"/>
    <property type="evidence" value="ECO:0007669"/>
    <property type="project" value="TreeGrafter"/>
</dbReference>
<evidence type="ECO:0000259" key="4">
    <source>
        <dbReference type="PROSITE" id="PS50186"/>
    </source>
</evidence>
<feature type="compositionally biased region" description="Polar residues" evidence="3">
    <location>
        <begin position="672"/>
        <end position="684"/>
    </location>
</feature>
<dbReference type="CDD" id="cd04399">
    <property type="entry name" value="RhoGAP_fRGD2"/>
    <property type="match status" value="1"/>
</dbReference>
<proteinExistence type="predicted"/>
<feature type="compositionally biased region" description="Polar residues" evidence="3">
    <location>
        <begin position="752"/>
        <end position="764"/>
    </location>
</feature>
<dbReference type="InterPro" id="IPR036390">
    <property type="entry name" value="WH_DNA-bd_sf"/>
</dbReference>
<dbReference type="SMART" id="SM00055">
    <property type="entry name" value="FCH"/>
    <property type="match status" value="1"/>
</dbReference>
<dbReference type="InterPro" id="IPR027267">
    <property type="entry name" value="AH/BAR_dom_sf"/>
</dbReference>
<dbReference type="PROSITE" id="PS50186">
    <property type="entry name" value="DEP"/>
    <property type="match status" value="1"/>
</dbReference>
<dbReference type="GO" id="GO:0005096">
    <property type="term" value="F:GTPase activator activity"/>
    <property type="evidence" value="ECO:0007669"/>
    <property type="project" value="TreeGrafter"/>
</dbReference>
<evidence type="ECO:0008006" key="9">
    <source>
        <dbReference type="Google" id="ProtNLM"/>
    </source>
</evidence>
<evidence type="ECO:0000259" key="5">
    <source>
        <dbReference type="PROSITE" id="PS50238"/>
    </source>
</evidence>
<dbReference type="AlphaFoldDB" id="A0A9P4M8N9"/>
<feature type="region of interest" description="Disordered" evidence="3">
    <location>
        <begin position="336"/>
        <end position="355"/>
    </location>
</feature>
<dbReference type="InterPro" id="IPR008936">
    <property type="entry name" value="Rho_GTPase_activation_prot"/>
</dbReference>
<dbReference type="InterPro" id="IPR000591">
    <property type="entry name" value="DEP_dom"/>
</dbReference>
<keyword evidence="8" id="KW-1185">Reference proteome</keyword>
<dbReference type="SMART" id="SM00324">
    <property type="entry name" value="RhoGAP"/>
    <property type="match status" value="1"/>
</dbReference>
<feature type="compositionally biased region" description="Basic and acidic residues" evidence="3">
    <location>
        <begin position="698"/>
        <end position="710"/>
    </location>
</feature>
<dbReference type="PANTHER" id="PTHR23065:SF17">
    <property type="entry name" value="RHO-GTPASE-ACTIVATING PROTEIN RGD2"/>
    <property type="match status" value="1"/>
</dbReference>
<evidence type="ECO:0000313" key="7">
    <source>
        <dbReference type="EMBL" id="KAF2098547.1"/>
    </source>
</evidence>
<dbReference type="OrthoDB" id="2155291at2759"/>
<dbReference type="EMBL" id="ML978126">
    <property type="protein sequence ID" value="KAF2098547.1"/>
    <property type="molecule type" value="Genomic_DNA"/>
</dbReference>
<dbReference type="SUPFAM" id="SSF48350">
    <property type="entry name" value="GTPase activation domain, GAP"/>
    <property type="match status" value="1"/>
</dbReference>
<organism evidence="7 8">
    <name type="scientific">Rhizodiscina lignyota</name>
    <dbReference type="NCBI Taxonomy" id="1504668"/>
    <lineage>
        <taxon>Eukaryota</taxon>
        <taxon>Fungi</taxon>
        <taxon>Dikarya</taxon>
        <taxon>Ascomycota</taxon>
        <taxon>Pezizomycotina</taxon>
        <taxon>Dothideomycetes</taxon>
        <taxon>Pleosporomycetidae</taxon>
        <taxon>Aulographales</taxon>
        <taxon>Rhizodiscinaceae</taxon>
        <taxon>Rhizodiscina</taxon>
    </lineage>
</organism>
<dbReference type="SUPFAM" id="SSF46785">
    <property type="entry name" value="Winged helix' DNA-binding domain"/>
    <property type="match status" value="1"/>
</dbReference>
<feature type="domain" description="DEP" evidence="4">
    <location>
        <begin position="214"/>
        <end position="291"/>
    </location>
</feature>
<feature type="coiled-coil region" evidence="2">
    <location>
        <begin position="115"/>
        <end position="142"/>
    </location>
</feature>
<dbReference type="Gene3D" id="1.20.1270.60">
    <property type="entry name" value="Arfaptin homology (AH) domain/BAR domain"/>
    <property type="match status" value="2"/>
</dbReference>
<dbReference type="SUPFAM" id="SSF103657">
    <property type="entry name" value="BAR/IMD domain-like"/>
    <property type="match status" value="1"/>
</dbReference>
<dbReference type="InterPro" id="IPR031160">
    <property type="entry name" value="F_BAR_dom"/>
</dbReference>
<dbReference type="Pfam" id="PF00620">
    <property type="entry name" value="RhoGAP"/>
    <property type="match status" value="1"/>
</dbReference>
<dbReference type="FunFam" id="1.10.555.10:FF:000044">
    <property type="entry name" value="Rho-gtpase-activating protein 8"/>
    <property type="match status" value="1"/>
</dbReference>
<dbReference type="GO" id="GO:0005886">
    <property type="term" value="C:plasma membrane"/>
    <property type="evidence" value="ECO:0007669"/>
    <property type="project" value="TreeGrafter"/>
</dbReference>
<name>A0A9P4M8N9_9PEZI</name>
<dbReference type="FunFam" id="1.20.1270.60:FF:000050">
    <property type="entry name" value="RhoGAP and Fes/CIP4 domain protein"/>
    <property type="match status" value="1"/>
</dbReference>
<feature type="compositionally biased region" description="Basic and acidic residues" evidence="3">
    <location>
        <begin position="346"/>
        <end position="355"/>
    </location>
</feature>
<evidence type="ECO:0000256" key="2">
    <source>
        <dbReference type="SAM" id="Coils"/>
    </source>
</evidence>
<evidence type="ECO:0000256" key="3">
    <source>
        <dbReference type="SAM" id="MobiDB-lite"/>
    </source>
</evidence>
<gene>
    <name evidence="7" type="ORF">NA57DRAFT_39141</name>
</gene>
<sequence>MSTFANAFWSPDYAGGLGVLFGKLQQGVQENQQVLTIARMRADTEELYGARLGDILPAADKISGGFAKDEGASTRKAYEGVRSEMEEASKNHRKIASNIRELVVNPFSRWCEAHSARIQNSQDALQNRIKQLDKQADVVRKLRSQYYNKCRLVEDMEEEDKLGFQDPQSEVAQSPKLKQKVPTIKEPDEDEDEPIDLGGASYEPEQVKQILTHMLETIKMGDARVPILGTYQNVSTGADITEYIQKYLNADNVAYAEEVGQDLISHGFLRLIGSVGNTFANSSRMNYQWKPKAFKVTGIPERKKPLERISSAMSSTSDGSDSPVVSINDYLQNWNPLNNPHPNETPAEKLKREASEADERYKAGVRKLDSFRCLLEEEMFLHLKFMERCELDRLKAIKAVILDFSGAISNVIPSLQSTVDQMMLFQETVQPGGDLRYLLENYRTGPFVPRVTIYENYYNSVDEQTFGVDLEARARSDRKRVPTIVTSILMFLDNHYPDLEGDEARRGIWLVDVPLQETHRLRAKINTGKHISPEVFEDFEIPVVASVLKLYLLELPDSLVSSHVYEIVKTIYASTASATTDEARIHIIQSTLGQLRLANIATLDALTTHFTRLIDLTSADEEYVAALANALAPCVLRPRQESSLTMTERWNYRLLRDLLAYKDDIFGELKRQSSNAARPTSSAGGDNARARAVSTDESTSRRAVFEERQRAIQNRSRAPSPAPSPRIGSGQAVAGASHRRDKSTGGPVTRFPVNTTPTSAQNSPTDRRGTVTRHSLEVPGSVEASPVTVDPVQYVQPPGSRFPRKPTQPGGMKRQSVILQGGDRSSMASVDSQEAPRPVGVELTDKPMDD</sequence>
<dbReference type="GO" id="GO:0007264">
    <property type="term" value="P:small GTPase-mediated signal transduction"/>
    <property type="evidence" value="ECO:0007669"/>
    <property type="project" value="TreeGrafter"/>
</dbReference>